<dbReference type="Proteomes" id="UP000528964">
    <property type="component" value="Unassembled WGS sequence"/>
</dbReference>
<evidence type="ECO:0000256" key="5">
    <source>
        <dbReference type="SAM" id="MobiDB-lite"/>
    </source>
</evidence>
<dbReference type="PROSITE" id="PS50931">
    <property type="entry name" value="HTH_LYSR"/>
    <property type="match status" value="1"/>
</dbReference>
<evidence type="ECO:0000256" key="3">
    <source>
        <dbReference type="ARBA" id="ARBA00023125"/>
    </source>
</evidence>
<dbReference type="SUPFAM" id="SSF53850">
    <property type="entry name" value="Periplasmic binding protein-like II"/>
    <property type="match status" value="1"/>
</dbReference>
<evidence type="ECO:0000256" key="1">
    <source>
        <dbReference type="ARBA" id="ARBA00009437"/>
    </source>
</evidence>
<dbReference type="InterPro" id="IPR036390">
    <property type="entry name" value="WH_DNA-bd_sf"/>
</dbReference>
<dbReference type="EMBL" id="JACIDR010000007">
    <property type="protein sequence ID" value="MBB3974584.1"/>
    <property type="molecule type" value="Genomic_DNA"/>
</dbReference>
<comment type="similarity">
    <text evidence="1">Belongs to the LysR transcriptional regulatory family.</text>
</comment>
<feature type="domain" description="HTH lysR-type" evidence="6">
    <location>
        <begin position="3"/>
        <end position="60"/>
    </location>
</feature>
<dbReference type="GO" id="GO:0005829">
    <property type="term" value="C:cytosol"/>
    <property type="evidence" value="ECO:0007669"/>
    <property type="project" value="TreeGrafter"/>
</dbReference>
<keyword evidence="2" id="KW-0805">Transcription regulation</keyword>
<evidence type="ECO:0000313" key="8">
    <source>
        <dbReference type="Proteomes" id="UP000528964"/>
    </source>
</evidence>
<feature type="region of interest" description="Disordered" evidence="5">
    <location>
        <begin position="307"/>
        <end position="336"/>
    </location>
</feature>
<evidence type="ECO:0000256" key="4">
    <source>
        <dbReference type="ARBA" id="ARBA00023163"/>
    </source>
</evidence>
<organism evidence="7 8">
    <name type="scientific">Hansschlegelia beijingensis</name>
    <dbReference type="NCBI Taxonomy" id="1133344"/>
    <lineage>
        <taxon>Bacteria</taxon>
        <taxon>Pseudomonadati</taxon>
        <taxon>Pseudomonadota</taxon>
        <taxon>Alphaproteobacteria</taxon>
        <taxon>Hyphomicrobiales</taxon>
        <taxon>Methylopilaceae</taxon>
        <taxon>Hansschlegelia</taxon>
    </lineage>
</organism>
<dbReference type="GO" id="GO:0003700">
    <property type="term" value="F:DNA-binding transcription factor activity"/>
    <property type="evidence" value="ECO:0007669"/>
    <property type="project" value="InterPro"/>
</dbReference>
<gene>
    <name evidence="7" type="ORF">GGR24_003271</name>
</gene>
<evidence type="ECO:0000313" key="7">
    <source>
        <dbReference type="EMBL" id="MBB3974584.1"/>
    </source>
</evidence>
<proteinExistence type="inferred from homology"/>
<dbReference type="RefSeq" id="WP_183396442.1">
    <property type="nucleotide sequence ID" value="NZ_JACIDR010000007.1"/>
</dbReference>
<dbReference type="SUPFAM" id="SSF46785">
    <property type="entry name" value="Winged helix' DNA-binding domain"/>
    <property type="match status" value="1"/>
</dbReference>
<accession>A0A7W6GI81</accession>
<dbReference type="CDD" id="cd05466">
    <property type="entry name" value="PBP2_LTTR_substrate"/>
    <property type="match status" value="1"/>
</dbReference>
<dbReference type="InterPro" id="IPR036388">
    <property type="entry name" value="WH-like_DNA-bd_sf"/>
</dbReference>
<keyword evidence="8" id="KW-1185">Reference proteome</keyword>
<dbReference type="Pfam" id="PF03466">
    <property type="entry name" value="LysR_substrate"/>
    <property type="match status" value="1"/>
</dbReference>
<dbReference type="InterPro" id="IPR005119">
    <property type="entry name" value="LysR_subst-bd"/>
</dbReference>
<dbReference type="InterPro" id="IPR050950">
    <property type="entry name" value="HTH-type_LysR_regulators"/>
</dbReference>
<evidence type="ECO:0000256" key="2">
    <source>
        <dbReference type="ARBA" id="ARBA00023015"/>
    </source>
</evidence>
<comment type="caution">
    <text evidence="7">The sequence shown here is derived from an EMBL/GenBank/DDBJ whole genome shotgun (WGS) entry which is preliminary data.</text>
</comment>
<dbReference type="InterPro" id="IPR000847">
    <property type="entry name" value="LysR_HTH_N"/>
</dbReference>
<keyword evidence="4" id="KW-0804">Transcription</keyword>
<dbReference type="Gene3D" id="1.10.10.10">
    <property type="entry name" value="Winged helix-like DNA-binding domain superfamily/Winged helix DNA-binding domain"/>
    <property type="match status" value="1"/>
</dbReference>
<name>A0A7W6GI81_9HYPH</name>
<evidence type="ECO:0000259" key="6">
    <source>
        <dbReference type="PROSITE" id="PS50931"/>
    </source>
</evidence>
<sequence>MALNLRHLRYVVALARHRHFGRAAAECGITQSALSQAIRQIESDLNTLIIDRHNQGFEGFTPQGAMVLAFARRTLDHHEHLVQDIMSAGDELSGHVRLGVIPVATPGISIITTAFNRLFPDVSVSVTSLNFMDLKSGLENFDLDVGINYLDHGASAGLRPYFLYDESYFLIAPADHPIAQRKSVTWTEAGRLPLCMLTPDMQNRRILDRVFSSVGVTPRTVLETNCALALCSHVRPGHWFAVVPNSFFMMVGDWSQTRAVPLIEPRITNTIGMMVLEREPQPPAVRAFIEVAEDIRMASELMRYAPAHLRPERGDQETGPTTDTPIMQSRVTSPAS</sequence>
<feature type="compositionally biased region" description="Polar residues" evidence="5">
    <location>
        <begin position="318"/>
        <end position="336"/>
    </location>
</feature>
<dbReference type="Gene3D" id="3.40.190.290">
    <property type="match status" value="1"/>
</dbReference>
<keyword evidence="3 7" id="KW-0238">DNA-binding</keyword>
<dbReference type="GO" id="GO:0003677">
    <property type="term" value="F:DNA binding"/>
    <property type="evidence" value="ECO:0007669"/>
    <property type="project" value="UniProtKB-KW"/>
</dbReference>
<reference evidence="7 8" key="1">
    <citation type="submission" date="2020-08" db="EMBL/GenBank/DDBJ databases">
        <title>Genomic Encyclopedia of Type Strains, Phase IV (KMG-IV): sequencing the most valuable type-strain genomes for metagenomic binning, comparative biology and taxonomic classification.</title>
        <authorList>
            <person name="Goeker M."/>
        </authorList>
    </citation>
    <scope>NUCLEOTIDE SEQUENCE [LARGE SCALE GENOMIC DNA]</scope>
    <source>
        <strain evidence="7 8">DSM 25481</strain>
    </source>
</reference>
<protein>
    <submittedName>
        <fullName evidence="7">DNA-binding transcriptional LysR family regulator</fullName>
    </submittedName>
</protein>
<dbReference type="PANTHER" id="PTHR30419">
    <property type="entry name" value="HTH-TYPE TRANSCRIPTIONAL REGULATOR YBHD"/>
    <property type="match status" value="1"/>
</dbReference>
<dbReference type="AlphaFoldDB" id="A0A7W6GI81"/>
<dbReference type="PANTHER" id="PTHR30419:SF31">
    <property type="entry name" value="BLR3139 PROTEIN"/>
    <property type="match status" value="1"/>
</dbReference>
<dbReference type="Pfam" id="PF00126">
    <property type="entry name" value="HTH_1"/>
    <property type="match status" value="1"/>
</dbReference>